<reference evidence="1" key="1">
    <citation type="submission" date="2018-05" db="EMBL/GenBank/DDBJ databases">
        <authorList>
            <person name="Lanie J.A."/>
            <person name="Ng W.-L."/>
            <person name="Kazmierczak K.M."/>
            <person name="Andrzejewski T.M."/>
            <person name="Davidsen T.M."/>
            <person name="Wayne K.J."/>
            <person name="Tettelin H."/>
            <person name="Glass J.I."/>
            <person name="Rusch D."/>
            <person name="Podicherti R."/>
            <person name="Tsui H.-C.T."/>
            <person name="Winkler M.E."/>
        </authorList>
    </citation>
    <scope>NUCLEOTIDE SEQUENCE</scope>
</reference>
<proteinExistence type="predicted"/>
<name>A0A382E015_9ZZZZ</name>
<accession>A0A382E015</accession>
<protein>
    <submittedName>
        <fullName evidence="1">Uncharacterized protein</fullName>
    </submittedName>
</protein>
<dbReference type="PANTHER" id="PTHR43737">
    <property type="entry name" value="BLL7424 PROTEIN"/>
    <property type="match status" value="1"/>
</dbReference>
<organism evidence="1">
    <name type="scientific">marine metagenome</name>
    <dbReference type="NCBI Taxonomy" id="408172"/>
    <lineage>
        <taxon>unclassified sequences</taxon>
        <taxon>metagenomes</taxon>
        <taxon>ecological metagenomes</taxon>
    </lineage>
</organism>
<sequence length="280" mass="31951">SQNWQSGFLPGIYQGTHIDTRHTAVEKLIEHIKNRGLSLAEQRRQLDFIQTLNRRHAARRQKDAQLEARIQSFELAYRMQMDATDAFDVNREPKHIRELYGEGTQARQLLIARRLVERGVRFVQVWHGSGQPWDNHDDIEVNHRRLARQCDQGIGALLKDLKQRGLLDETLVLWGGEFGRTPTVELPTPGSNAGKINGRDHNHHGFTMWMAGGGAKGGSVYGATDEFGFRAEVNRMHVHDLHATMLAMLGFDHEKFTFRQAGRDFRLTDVHGKVIHDLIA</sequence>
<evidence type="ECO:0000313" key="1">
    <source>
        <dbReference type="EMBL" id="SVB43177.1"/>
    </source>
</evidence>
<dbReference type="InterPro" id="IPR010869">
    <property type="entry name" value="DUF1501"/>
</dbReference>
<feature type="non-terminal residue" evidence="1">
    <location>
        <position position="1"/>
    </location>
</feature>
<dbReference type="PANTHER" id="PTHR43737:SF1">
    <property type="entry name" value="DUF1501 DOMAIN-CONTAINING PROTEIN"/>
    <property type="match status" value="1"/>
</dbReference>
<dbReference type="EMBL" id="UINC01041635">
    <property type="protein sequence ID" value="SVB43177.1"/>
    <property type="molecule type" value="Genomic_DNA"/>
</dbReference>
<dbReference type="InterPro" id="IPR017850">
    <property type="entry name" value="Alkaline_phosphatase_core_sf"/>
</dbReference>
<dbReference type="AlphaFoldDB" id="A0A382E015"/>
<gene>
    <name evidence="1" type="ORF">METZ01_LOCUS196031</name>
</gene>
<dbReference type="SUPFAM" id="SSF53649">
    <property type="entry name" value="Alkaline phosphatase-like"/>
    <property type="match status" value="1"/>
</dbReference>
<dbReference type="Gene3D" id="3.40.720.10">
    <property type="entry name" value="Alkaline Phosphatase, subunit A"/>
    <property type="match status" value="1"/>
</dbReference>
<dbReference type="Pfam" id="PF07394">
    <property type="entry name" value="DUF1501"/>
    <property type="match status" value="1"/>
</dbReference>